<feature type="compositionally biased region" description="Basic and acidic residues" evidence="1">
    <location>
        <begin position="1"/>
        <end position="15"/>
    </location>
</feature>
<accession>A0A218UAK2</accession>
<gene>
    <name evidence="2" type="ORF">RLOC_00007336</name>
</gene>
<protein>
    <submittedName>
        <fullName evidence="2">Uncharacterized protein</fullName>
    </submittedName>
</protein>
<dbReference type="Proteomes" id="UP000197619">
    <property type="component" value="Unassembled WGS sequence"/>
</dbReference>
<feature type="compositionally biased region" description="Basic and acidic residues" evidence="1">
    <location>
        <begin position="80"/>
        <end position="89"/>
    </location>
</feature>
<feature type="non-terminal residue" evidence="2">
    <location>
        <position position="141"/>
    </location>
</feature>
<feature type="compositionally biased region" description="Low complexity" evidence="1">
    <location>
        <begin position="31"/>
        <end position="42"/>
    </location>
</feature>
<proteinExistence type="predicted"/>
<feature type="compositionally biased region" description="Gly residues" evidence="1">
    <location>
        <begin position="66"/>
        <end position="77"/>
    </location>
</feature>
<comment type="caution">
    <text evidence="2">The sequence shown here is derived from an EMBL/GenBank/DDBJ whole genome shotgun (WGS) entry which is preliminary data.</text>
</comment>
<dbReference type="EMBL" id="MUZQ01000552">
    <property type="protein sequence ID" value="OWK50432.1"/>
    <property type="molecule type" value="Genomic_DNA"/>
</dbReference>
<feature type="compositionally biased region" description="Basic and acidic residues" evidence="1">
    <location>
        <begin position="43"/>
        <end position="61"/>
    </location>
</feature>
<feature type="region of interest" description="Disordered" evidence="1">
    <location>
        <begin position="1"/>
        <end position="108"/>
    </location>
</feature>
<organism evidence="2 3">
    <name type="scientific">Lonchura striata</name>
    <name type="common">white-rumped munia</name>
    <dbReference type="NCBI Taxonomy" id="40157"/>
    <lineage>
        <taxon>Eukaryota</taxon>
        <taxon>Metazoa</taxon>
        <taxon>Chordata</taxon>
        <taxon>Craniata</taxon>
        <taxon>Vertebrata</taxon>
        <taxon>Euteleostomi</taxon>
        <taxon>Archelosauria</taxon>
        <taxon>Archosauria</taxon>
        <taxon>Dinosauria</taxon>
        <taxon>Saurischia</taxon>
        <taxon>Theropoda</taxon>
        <taxon>Coelurosauria</taxon>
        <taxon>Aves</taxon>
        <taxon>Neognathae</taxon>
        <taxon>Neoaves</taxon>
        <taxon>Telluraves</taxon>
        <taxon>Australaves</taxon>
        <taxon>Passeriformes</taxon>
        <taxon>Passeroidea</taxon>
        <taxon>Estrildidae</taxon>
        <taxon>Estrildinae</taxon>
        <taxon>Lonchura</taxon>
    </lineage>
</organism>
<sequence length="141" mass="15380">MLFPVRHEAEREDPRLGAAGRDALPRRQPHARGGAEAPAAAQDRQERRAGLLHLPEHHVQADEAGGARGGDPEGPGHAGQAEERSDLRARAPRQAHPPGREALRGGRYPAIPPGTFPFPFPFLSFPFLSFPFLSFPFLSFP</sequence>
<reference evidence="2 3" key="1">
    <citation type="submission" date="2017-05" db="EMBL/GenBank/DDBJ databases">
        <title>Genome of assembly of the Bengalese finch, Lonchura striata domestica.</title>
        <authorList>
            <person name="Colquitt B.M."/>
            <person name="Brainard M.S."/>
        </authorList>
    </citation>
    <scope>NUCLEOTIDE SEQUENCE [LARGE SCALE GENOMIC DNA]</scope>
    <source>
        <strain evidence="2">White83orange57</strain>
    </source>
</reference>
<name>A0A218UAK2_9PASE</name>
<evidence type="ECO:0000313" key="3">
    <source>
        <dbReference type="Proteomes" id="UP000197619"/>
    </source>
</evidence>
<keyword evidence="3" id="KW-1185">Reference proteome</keyword>
<evidence type="ECO:0000313" key="2">
    <source>
        <dbReference type="EMBL" id="OWK50432.1"/>
    </source>
</evidence>
<dbReference type="AlphaFoldDB" id="A0A218UAK2"/>
<evidence type="ECO:0000256" key="1">
    <source>
        <dbReference type="SAM" id="MobiDB-lite"/>
    </source>
</evidence>